<evidence type="ECO:0000256" key="2">
    <source>
        <dbReference type="ARBA" id="ARBA00004123"/>
    </source>
</evidence>
<dbReference type="PANTHER" id="PTHR32379">
    <property type="entry name" value="GUANIDINOACETATE N-METHYLTRANSFERASE"/>
    <property type="match status" value="1"/>
</dbReference>
<evidence type="ECO:0000256" key="12">
    <source>
        <dbReference type="ARBA" id="ARBA00031724"/>
    </source>
</evidence>
<evidence type="ECO:0000256" key="4">
    <source>
        <dbReference type="ARBA" id="ARBA00011245"/>
    </source>
</evidence>
<dbReference type="SUPFAM" id="SSF48403">
    <property type="entry name" value="Ankyrin repeat"/>
    <property type="match status" value="1"/>
</dbReference>
<dbReference type="Gene3D" id="1.25.40.20">
    <property type="entry name" value="Ankyrin repeat-containing domain"/>
    <property type="match status" value="1"/>
</dbReference>
<dbReference type="InterPro" id="IPR017408">
    <property type="entry name" value="Arginine_N-MeTrfase_2"/>
</dbReference>
<dbReference type="GO" id="GO:0005634">
    <property type="term" value="C:nucleus"/>
    <property type="evidence" value="ECO:0007669"/>
    <property type="project" value="UniProtKB-SubCell"/>
</dbReference>
<dbReference type="PIRSF" id="PIRSF038148">
    <property type="entry name" value="Arginine_N-mtfrase-2"/>
    <property type="match status" value="1"/>
</dbReference>
<dbReference type="SUPFAM" id="SSF53335">
    <property type="entry name" value="S-adenosyl-L-methionine-dependent methyltransferases"/>
    <property type="match status" value="1"/>
</dbReference>
<comment type="function">
    <text evidence="1">S-adenosyl-L-methionine-dependent protein-arginine N-methyltransferase that methylates the delta-nitrogen atom of arginine residues to form N5-methylarginine (type IV) in target proteins. Monomethylates ribosomal protein L12.</text>
</comment>
<evidence type="ECO:0000256" key="13">
    <source>
        <dbReference type="PROSITE-ProRule" id="PRU00023"/>
    </source>
</evidence>
<accession>A0A250WZN0</accession>
<dbReference type="InterPro" id="IPR026480">
    <property type="entry name" value="RMT2_dom"/>
</dbReference>
<dbReference type="EMBL" id="BEGY01000016">
    <property type="protein sequence ID" value="GAX76236.1"/>
    <property type="molecule type" value="Genomic_DNA"/>
</dbReference>
<feature type="compositionally biased region" description="Low complexity" evidence="14">
    <location>
        <begin position="112"/>
        <end position="132"/>
    </location>
</feature>
<comment type="caution">
    <text evidence="16">The sequence shown here is derived from an EMBL/GenBank/DDBJ whole genome shotgun (WGS) entry which is preliminary data.</text>
</comment>
<dbReference type="Gene3D" id="3.40.50.150">
    <property type="entry name" value="Vaccinia Virus protein VP39"/>
    <property type="match status" value="1"/>
</dbReference>
<dbReference type="GO" id="GO:0005737">
    <property type="term" value="C:cytoplasm"/>
    <property type="evidence" value="ECO:0007669"/>
    <property type="project" value="UniProtKB-SubCell"/>
</dbReference>
<evidence type="ECO:0000259" key="15">
    <source>
        <dbReference type="PROSITE" id="PS51559"/>
    </source>
</evidence>
<gene>
    <name evidence="16" type="ORF">CEUSTIGMA_g3680.t1</name>
</gene>
<comment type="subcellular location">
    <subcellularLocation>
        <location evidence="3">Cytoplasm</location>
    </subcellularLocation>
    <subcellularLocation>
        <location evidence="2">Nucleus</location>
    </subcellularLocation>
</comment>
<evidence type="ECO:0000256" key="3">
    <source>
        <dbReference type="ARBA" id="ARBA00004496"/>
    </source>
</evidence>
<keyword evidence="6" id="KW-0963">Cytoplasm</keyword>
<dbReference type="OrthoDB" id="19014at2759"/>
<dbReference type="GO" id="GO:0016274">
    <property type="term" value="F:protein-arginine N-methyltransferase activity"/>
    <property type="evidence" value="ECO:0007669"/>
    <property type="project" value="InterPro"/>
</dbReference>
<feature type="repeat" description="ANK" evidence="13">
    <location>
        <begin position="36"/>
        <end position="68"/>
    </location>
</feature>
<dbReference type="InterPro" id="IPR029063">
    <property type="entry name" value="SAM-dependent_MTases_sf"/>
</dbReference>
<keyword evidence="8" id="KW-0808">Transferase</keyword>
<dbReference type="InterPro" id="IPR036770">
    <property type="entry name" value="Ankyrin_rpt-contain_sf"/>
</dbReference>
<reference evidence="16 17" key="1">
    <citation type="submission" date="2017-08" db="EMBL/GenBank/DDBJ databases">
        <title>Acidophilic green algal genome provides insights into adaptation to an acidic environment.</title>
        <authorList>
            <person name="Hirooka S."/>
            <person name="Hirose Y."/>
            <person name="Kanesaki Y."/>
            <person name="Higuchi S."/>
            <person name="Fujiwara T."/>
            <person name="Onuma R."/>
            <person name="Era A."/>
            <person name="Ohbayashi R."/>
            <person name="Uzuka A."/>
            <person name="Nozaki H."/>
            <person name="Yoshikawa H."/>
            <person name="Miyagishima S.Y."/>
        </authorList>
    </citation>
    <scope>NUCLEOTIDE SEQUENCE [LARGE SCALE GENOMIC DNA]</scope>
    <source>
        <strain evidence="16 17">NIES-2499</strain>
    </source>
</reference>
<dbReference type="Proteomes" id="UP000232323">
    <property type="component" value="Unassembled WGS sequence"/>
</dbReference>
<keyword evidence="17" id="KW-1185">Reference proteome</keyword>
<dbReference type="PROSITE" id="PS50088">
    <property type="entry name" value="ANK_REPEAT"/>
    <property type="match status" value="1"/>
</dbReference>
<dbReference type="InterPro" id="IPR002110">
    <property type="entry name" value="Ankyrin_rpt"/>
</dbReference>
<dbReference type="GO" id="GO:0032259">
    <property type="term" value="P:methylation"/>
    <property type="evidence" value="ECO:0007669"/>
    <property type="project" value="UniProtKB-KW"/>
</dbReference>
<protein>
    <recommendedName>
        <fullName evidence="5">Protein arginine N-methyltransferase 2</fullName>
    </recommendedName>
    <alternativeName>
        <fullName evidence="11">Protein-arginine N5-methyltransferase</fullName>
    </alternativeName>
    <alternativeName>
        <fullName evidence="12">Type IV protein arginine N-methyltransferase</fullName>
    </alternativeName>
</protein>
<dbReference type="Pfam" id="PF12796">
    <property type="entry name" value="Ank_2"/>
    <property type="match status" value="1"/>
</dbReference>
<evidence type="ECO:0000256" key="5">
    <source>
        <dbReference type="ARBA" id="ARBA00018778"/>
    </source>
</evidence>
<keyword evidence="9" id="KW-0949">S-adenosyl-L-methionine</keyword>
<evidence type="ECO:0000256" key="7">
    <source>
        <dbReference type="ARBA" id="ARBA00022603"/>
    </source>
</evidence>
<feature type="domain" description="RMT2" evidence="15">
    <location>
        <begin position="156"/>
        <end position="381"/>
    </location>
</feature>
<dbReference type="STRING" id="1157962.A0A250WZN0"/>
<dbReference type="PROSITE" id="PS51559">
    <property type="entry name" value="SAM_RMT2"/>
    <property type="match status" value="1"/>
</dbReference>
<evidence type="ECO:0000256" key="8">
    <source>
        <dbReference type="ARBA" id="ARBA00022679"/>
    </source>
</evidence>
<evidence type="ECO:0000313" key="16">
    <source>
        <dbReference type="EMBL" id="GAX76236.1"/>
    </source>
</evidence>
<sequence>MSKESELLDACAIGKLSDISRLLDDGVDVSYQDPKDGMSALMKAADGSHLEAVEMLLSAGCPWNLQDHEGYTAGEYGMHDAAILERLVDWGVQAELVLGNVENQPAGGSGVLPSALPSASQQQQQVQRGAPLSSLSSASVQRGATLSSLSSAEGASTSGDASQAYLSQKLHYSEDGTKLLDADGEAVMMGWEAPLMIRHAELICRGEGKDVMNVGFGLGLVDKAIQAHSPRSHIIIEAHPDVYNHALSLGWGTKPGVRLIKGRWQQVIPQLLDEGVKLDGVFWDTYAEYYSDMREFHDMLPLLLRNQGVYSFFNGLAPDNIFFHMVYSRLVKVELSKLGFKTSYLPVNIQEALEPSVWEGVKNKYWHFKTYFLPECCLEPS</sequence>
<evidence type="ECO:0000256" key="6">
    <source>
        <dbReference type="ARBA" id="ARBA00022490"/>
    </source>
</evidence>
<dbReference type="PANTHER" id="PTHR32379:SF1">
    <property type="entry name" value="GUANIDINOACETATE N-METHYLTRANSFERASE"/>
    <property type="match status" value="1"/>
</dbReference>
<dbReference type="PROSITE" id="PS50297">
    <property type="entry name" value="ANK_REP_REGION"/>
    <property type="match status" value="1"/>
</dbReference>
<proteinExistence type="predicted"/>
<keyword evidence="10" id="KW-0539">Nucleus</keyword>
<evidence type="ECO:0000256" key="10">
    <source>
        <dbReference type="ARBA" id="ARBA00023242"/>
    </source>
</evidence>
<comment type="subunit">
    <text evidence="4">Monomer.</text>
</comment>
<evidence type="ECO:0000256" key="9">
    <source>
        <dbReference type="ARBA" id="ARBA00022691"/>
    </source>
</evidence>
<dbReference type="InterPro" id="IPR051038">
    <property type="entry name" value="RMT2/GAMT_Mtase"/>
</dbReference>
<evidence type="ECO:0000313" key="17">
    <source>
        <dbReference type="Proteomes" id="UP000232323"/>
    </source>
</evidence>
<evidence type="ECO:0000256" key="11">
    <source>
        <dbReference type="ARBA" id="ARBA00031001"/>
    </source>
</evidence>
<keyword evidence="7" id="KW-0489">Methyltransferase</keyword>
<dbReference type="AlphaFoldDB" id="A0A250WZN0"/>
<feature type="region of interest" description="Disordered" evidence="14">
    <location>
        <begin position="109"/>
        <end position="134"/>
    </location>
</feature>
<evidence type="ECO:0000256" key="1">
    <source>
        <dbReference type="ARBA" id="ARBA00002207"/>
    </source>
</evidence>
<name>A0A250WZN0_9CHLO</name>
<evidence type="ECO:0000256" key="14">
    <source>
        <dbReference type="SAM" id="MobiDB-lite"/>
    </source>
</evidence>
<organism evidence="16 17">
    <name type="scientific">Chlamydomonas eustigma</name>
    <dbReference type="NCBI Taxonomy" id="1157962"/>
    <lineage>
        <taxon>Eukaryota</taxon>
        <taxon>Viridiplantae</taxon>
        <taxon>Chlorophyta</taxon>
        <taxon>core chlorophytes</taxon>
        <taxon>Chlorophyceae</taxon>
        <taxon>CS clade</taxon>
        <taxon>Chlamydomonadales</taxon>
        <taxon>Chlamydomonadaceae</taxon>
        <taxon>Chlamydomonas</taxon>
    </lineage>
</organism>
<keyword evidence="13" id="KW-0040">ANK repeat</keyword>